<reference evidence="7" key="1">
    <citation type="submission" date="2021-07" db="EMBL/GenBank/DDBJ databases">
        <title>Draft genome of Mortierella alpina, strain LL118, isolated from an aspen leaf litter sample.</title>
        <authorList>
            <person name="Yang S."/>
            <person name="Vinatzer B.A."/>
        </authorList>
    </citation>
    <scope>NUCLEOTIDE SEQUENCE</scope>
    <source>
        <strain evidence="7">LL118</strain>
    </source>
</reference>
<keyword evidence="3" id="KW-0413">Isomerase</keyword>
<dbReference type="SUPFAM" id="SSF52540">
    <property type="entry name" value="P-loop containing nucleoside triphosphate hydrolases"/>
    <property type="match status" value="1"/>
</dbReference>
<dbReference type="EMBL" id="JAIFTL010000551">
    <property type="protein sequence ID" value="KAG9319197.1"/>
    <property type="molecule type" value="Genomic_DNA"/>
</dbReference>
<dbReference type="SMART" id="SM00490">
    <property type="entry name" value="HELICc"/>
    <property type="match status" value="1"/>
</dbReference>
<dbReference type="GO" id="GO:0009378">
    <property type="term" value="F:four-way junction helicase activity"/>
    <property type="evidence" value="ECO:0007669"/>
    <property type="project" value="TreeGrafter"/>
</dbReference>
<dbReference type="Proteomes" id="UP000717515">
    <property type="component" value="Unassembled WGS sequence"/>
</dbReference>
<evidence type="ECO:0000256" key="2">
    <source>
        <dbReference type="ARBA" id="ARBA00023125"/>
    </source>
</evidence>
<dbReference type="GO" id="GO:0005694">
    <property type="term" value="C:chromosome"/>
    <property type="evidence" value="ECO:0007669"/>
    <property type="project" value="TreeGrafter"/>
</dbReference>
<evidence type="ECO:0000256" key="5">
    <source>
        <dbReference type="ARBA" id="ARBA00034808"/>
    </source>
</evidence>
<protein>
    <recommendedName>
        <fullName evidence="5">DNA 3'-5' helicase</fullName>
        <ecNumber evidence="5">5.6.2.4</ecNumber>
    </recommendedName>
</protein>
<evidence type="ECO:0000256" key="4">
    <source>
        <dbReference type="ARBA" id="ARBA00034617"/>
    </source>
</evidence>
<proteinExistence type="inferred from homology"/>
<dbReference type="Pfam" id="PF00271">
    <property type="entry name" value="Helicase_C"/>
    <property type="match status" value="1"/>
</dbReference>
<dbReference type="PROSITE" id="PS51194">
    <property type="entry name" value="HELICASE_CTER"/>
    <property type="match status" value="1"/>
</dbReference>
<comment type="catalytic activity">
    <reaction evidence="4">
        <text>Couples ATP hydrolysis with the unwinding of duplex DNA by translocating in the 3'-5' direction.</text>
        <dbReference type="EC" id="5.6.2.4"/>
    </reaction>
</comment>
<comment type="similarity">
    <text evidence="1">Belongs to the helicase family. RecQ subfamily.</text>
</comment>
<dbReference type="PANTHER" id="PTHR13710:SF105">
    <property type="entry name" value="ATP-DEPENDENT DNA HELICASE Q1"/>
    <property type="match status" value="1"/>
</dbReference>
<dbReference type="GO" id="GO:0006281">
    <property type="term" value="P:DNA repair"/>
    <property type="evidence" value="ECO:0007669"/>
    <property type="project" value="TreeGrafter"/>
</dbReference>
<dbReference type="InterPro" id="IPR001650">
    <property type="entry name" value="Helicase_C-like"/>
</dbReference>
<comment type="caution">
    <text evidence="7">The sequence shown here is derived from an EMBL/GenBank/DDBJ whole genome shotgun (WGS) entry which is preliminary data.</text>
</comment>
<organism evidence="7 8">
    <name type="scientific">Mortierella alpina</name>
    <name type="common">Oleaginous fungus</name>
    <name type="synonym">Mortierella renispora</name>
    <dbReference type="NCBI Taxonomy" id="64518"/>
    <lineage>
        <taxon>Eukaryota</taxon>
        <taxon>Fungi</taxon>
        <taxon>Fungi incertae sedis</taxon>
        <taxon>Mucoromycota</taxon>
        <taxon>Mortierellomycotina</taxon>
        <taxon>Mortierellomycetes</taxon>
        <taxon>Mortierellales</taxon>
        <taxon>Mortierellaceae</taxon>
        <taxon>Mortierella</taxon>
    </lineage>
</organism>
<dbReference type="GO" id="GO:0043138">
    <property type="term" value="F:3'-5' DNA helicase activity"/>
    <property type="evidence" value="ECO:0007669"/>
    <property type="project" value="UniProtKB-EC"/>
</dbReference>
<dbReference type="GO" id="GO:0003677">
    <property type="term" value="F:DNA binding"/>
    <property type="evidence" value="ECO:0007669"/>
    <property type="project" value="UniProtKB-KW"/>
</dbReference>
<dbReference type="AlphaFoldDB" id="A0A9P7ZYW1"/>
<evidence type="ECO:0000313" key="8">
    <source>
        <dbReference type="Proteomes" id="UP000717515"/>
    </source>
</evidence>
<evidence type="ECO:0000259" key="6">
    <source>
        <dbReference type="PROSITE" id="PS51194"/>
    </source>
</evidence>
<dbReference type="PANTHER" id="PTHR13710">
    <property type="entry name" value="DNA HELICASE RECQ FAMILY MEMBER"/>
    <property type="match status" value="1"/>
</dbReference>
<evidence type="ECO:0000313" key="7">
    <source>
        <dbReference type="EMBL" id="KAG9319197.1"/>
    </source>
</evidence>
<evidence type="ECO:0000256" key="1">
    <source>
        <dbReference type="ARBA" id="ARBA00005446"/>
    </source>
</evidence>
<gene>
    <name evidence="7" type="ORF">KVV02_008336</name>
</gene>
<dbReference type="InterPro" id="IPR027417">
    <property type="entry name" value="P-loop_NTPase"/>
</dbReference>
<dbReference type="Gene3D" id="3.40.50.300">
    <property type="entry name" value="P-loop containing nucleotide triphosphate hydrolases"/>
    <property type="match status" value="1"/>
</dbReference>
<feature type="domain" description="Helicase C-terminal" evidence="6">
    <location>
        <begin position="1"/>
        <end position="111"/>
    </location>
</feature>
<keyword evidence="2" id="KW-0238">DNA-binding</keyword>
<name>A0A9P7ZYW1_MORAP</name>
<accession>A0A9P7ZYW1</accession>
<sequence length="303" mass="34182">MYHAGLKPATKTLFMSKFRRGDIRILLSTEAAGMGCDISDIERVVQFRFPANISTLAQRLGRAARDPSLQGYGTLIYPRTDNSQMKTLQDDVYKFITGDSDCRRRHLNRVFENEHKEVPNCCDLCVKSAPTPIKPDYRRILKSPRPAPKFKRSRLPEQQLQAKDKIREWRSMELQELEKQSEIYIADCIMDDSAINLLSARFGEVSVAEDISLILDWSELVDGSLKRLADVLIKLNKEIDIPVLVNAIEKEQAGPHSGISQNPGGSSGGLIAQISQCRRQMRKRLGEGTLVDLGNKRSKPTQE</sequence>
<dbReference type="EC" id="5.6.2.4" evidence="5"/>
<dbReference type="GO" id="GO:0005737">
    <property type="term" value="C:cytoplasm"/>
    <property type="evidence" value="ECO:0007669"/>
    <property type="project" value="TreeGrafter"/>
</dbReference>
<dbReference type="GO" id="GO:0006310">
    <property type="term" value="P:DNA recombination"/>
    <property type="evidence" value="ECO:0007669"/>
    <property type="project" value="TreeGrafter"/>
</dbReference>
<evidence type="ECO:0000256" key="3">
    <source>
        <dbReference type="ARBA" id="ARBA00023235"/>
    </source>
</evidence>